<dbReference type="InterPro" id="IPR002937">
    <property type="entry name" value="Amino_oxidase"/>
</dbReference>
<evidence type="ECO:0000256" key="4">
    <source>
        <dbReference type="ARBA" id="ARBA00012535"/>
    </source>
</evidence>
<evidence type="ECO:0000313" key="11">
    <source>
        <dbReference type="Proteomes" id="UP000199759"/>
    </source>
</evidence>
<feature type="domain" description="Amine oxidase" evidence="9">
    <location>
        <begin position="2"/>
        <end position="404"/>
    </location>
</feature>
<keyword evidence="7" id="KW-0073">Auxin biosynthesis</keyword>
<evidence type="ECO:0000256" key="1">
    <source>
        <dbReference type="ARBA" id="ARBA00004814"/>
    </source>
</evidence>
<evidence type="ECO:0000256" key="8">
    <source>
        <dbReference type="ARBA" id="ARBA00047321"/>
    </source>
</evidence>
<dbReference type="EC" id="1.13.12.3" evidence="4"/>
<proteinExistence type="inferred from homology"/>
<evidence type="ECO:0000259" key="9">
    <source>
        <dbReference type="Pfam" id="PF01593"/>
    </source>
</evidence>
<organism evidence="10 11">
    <name type="scientific">Maricaulis salignorans</name>
    <dbReference type="NCBI Taxonomy" id="144026"/>
    <lineage>
        <taxon>Bacteria</taxon>
        <taxon>Pseudomonadati</taxon>
        <taxon>Pseudomonadota</taxon>
        <taxon>Alphaproteobacteria</taxon>
        <taxon>Maricaulales</taxon>
        <taxon>Maricaulaceae</taxon>
        <taxon>Maricaulis</taxon>
    </lineage>
</organism>
<comment type="similarity">
    <text evidence="3">Belongs to the flavin monoamine oxidase family.</text>
</comment>
<keyword evidence="11" id="KW-1185">Reference proteome</keyword>
<evidence type="ECO:0000256" key="2">
    <source>
        <dbReference type="ARBA" id="ARBA00005833"/>
    </source>
</evidence>
<dbReference type="Proteomes" id="UP000199759">
    <property type="component" value="Unassembled WGS sequence"/>
</dbReference>
<dbReference type="SUPFAM" id="SSF51905">
    <property type="entry name" value="FAD/NAD(P)-binding domain"/>
    <property type="match status" value="1"/>
</dbReference>
<dbReference type="AlphaFoldDB" id="A0A1G9VU85"/>
<gene>
    <name evidence="10" type="ORF">SAMN04488568_1213</name>
</gene>
<comment type="similarity">
    <text evidence="2">Belongs to the tryptophan 2-monooxygenase family.</text>
</comment>
<dbReference type="EMBL" id="FNHG01000021">
    <property type="protein sequence ID" value="SDM75703.1"/>
    <property type="molecule type" value="Genomic_DNA"/>
</dbReference>
<dbReference type="GO" id="GO:0050361">
    <property type="term" value="F:tryptophan 2-monooxygenase activity"/>
    <property type="evidence" value="ECO:0007669"/>
    <property type="project" value="UniProtKB-EC"/>
</dbReference>
<evidence type="ECO:0000313" key="10">
    <source>
        <dbReference type="EMBL" id="SDM75703.1"/>
    </source>
</evidence>
<dbReference type="STRING" id="144026.SAMN04488568_1213"/>
<dbReference type="Gene3D" id="3.50.50.60">
    <property type="entry name" value="FAD/NAD(P)-binding domain"/>
    <property type="match status" value="1"/>
</dbReference>
<evidence type="ECO:0000256" key="3">
    <source>
        <dbReference type="ARBA" id="ARBA00005995"/>
    </source>
</evidence>
<comment type="pathway">
    <text evidence="1">Plant hormone metabolism; auxin biosynthesis.</text>
</comment>
<dbReference type="Pfam" id="PF01593">
    <property type="entry name" value="Amino_oxidase"/>
    <property type="match status" value="1"/>
</dbReference>
<evidence type="ECO:0000256" key="6">
    <source>
        <dbReference type="ARBA" id="ARBA00023002"/>
    </source>
</evidence>
<sequence>MEVVVLEAQTRIGGRLKTSRHWADLPVELGASWIHGVTGNPAASAARSAGLELQPADYDNRAVYEAGAGLLGRQALARLEAVERRLERHMQSAPGEALARACRTRPRGTIANRVARQVNLDATGESKRQRAQFAINSIVEHEFGTDFEHLSRCFWTEGEALPGGDAWVGGGFDRLAQSLADGLDIRLGQRVAQVDYRGNGVAVTTADGVEQADVVIVTVPLGVLQAGHIRFEPGLPSTKLEAIDALGSGLLNKCVLRFDAINWPRNIEIFNRLADARGEWSEFVNLGAYDQGAAIMAFNAGSFAHELESASDATTGMLALEALRSMFGSSFPEPTALQVTRWAGDENAFGSHSFPIEATRADTRIRLLDAVDNRIFFAGEATSTNAPGTVHGAMRSGRAAAVAVVER</sequence>
<dbReference type="PANTHER" id="PTHR10742:SF386">
    <property type="entry name" value="LYSINE-SPECIFIC HISTONE DEMETHYLASE 1A"/>
    <property type="match status" value="1"/>
</dbReference>
<reference evidence="10 11" key="1">
    <citation type="submission" date="2016-10" db="EMBL/GenBank/DDBJ databases">
        <authorList>
            <person name="de Groot N.N."/>
        </authorList>
    </citation>
    <scope>NUCLEOTIDE SEQUENCE [LARGE SCALE GENOMIC DNA]</scope>
    <source>
        <strain evidence="10 11">DSM 16077</strain>
    </source>
</reference>
<accession>A0A1G9VU85</accession>
<dbReference type="GO" id="GO:0009851">
    <property type="term" value="P:auxin biosynthetic process"/>
    <property type="evidence" value="ECO:0007669"/>
    <property type="project" value="UniProtKB-KW"/>
</dbReference>
<name>A0A1G9VU85_9PROT</name>
<dbReference type="GO" id="GO:0046592">
    <property type="term" value="F:polyamine oxidase activity"/>
    <property type="evidence" value="ECO:0007669"/>
    <property type="project" value="TreeGrafter"/>
</dbReference>
<dbReference type="SUPFAM" id="SSF54373">
    <property type="entry name" value="FAD-linked reductases, C-terminal domain"/>
    <property type="match status" value="1"/>
</dbReference>
<evidence type="ECO:0000256" key="7">
    <source>
        <dbReference type="ARBA" id="ARBA00023070"/>
    </source>
</evidence>
<protein>
    <recommendedName>
        <fullName evidence="5">Tryptophan 2-monooxygenase</fullName>
        <ecNumber evidence="4">1.13.12.3</ecNumber>
    </recommendedName>
</protein>
<comment type="catalytic activity">
    <reaction evidence="8">
        <text>L-tryptophan + O2 = indole-3-acetamide + CO2 + H2O</text>
        <dbReference type="Rhea" id="RHEA:16165"/>
        <dbReference type="ChEBI" id="CHEBI:15377"/>
        <dbReference type="ChEBI" id="CHEBI:15379"/>
        <dbReference type="ChEBI" id="CHEBI:16031"/>
        <dbReference type="ChEBI" id="CHEBI:16526"/>
        <dbReference type="ChEBI" id="CHEBI:57912"/>
        <dbReference type="EC" id="1.13.12.3"/>
    </reaction>
</comment>
<keyword evidence="6" id="KW-0560">Oxidoreductase</keyword>
<dbReference type="InterPro" id="IPR036188">
    <property type="entry name" value="FAD/NAD-bd_sf"/>
</dbReference>
<dbReference type="GO" id="GO:0006598">
    <property type="term" value="P:polyamine catabolic process"/>
    <property type="evidence" value="ECO:0007669"/>
    <property type="project" value="TreeGrafter"/>
</dbReference>
<dbReference type="PANTHER" id="PTHR10742">
    <property type="entry name" value="FLAVIN MONOAMINE OXIDASE"/>
    <property type="match status" value="1"/>
</dbReference>
<dbReference type="InterPro" id="IPR050281">
    <property type="entry name" value="Flavin_monoamine_oxidase"/>
</dbReference>
<dbReference type="Gene3D" id="3.90.660.10">
    <property type="match status" value="1"/>
</dbReference>
<evidence type="ECO:0000256" key="5">
    <source>
        <dbReference type="ARBA" id="ARBA00017871"/>
    </source>
</evidence>